<evidence type="ECO:0000313" key="5">
    <source>
        <dbReference type="EMBL" id="TPX17932.1"/>
    </source>
</evidence>
<dbReference type="STRING" id="1093900.A0A507B6L8"/>
<evidence type="ECO:0000259" key="4">
    <source>
        <dbReference type="SMART" id="SM00906"/>
    </source>
</evidence>
<dbReference type="OrthoDB" id="6612291at2759"/>
<evidence type="ECO:0000256" key="3">
    <source>
        <dbReference type="SAM" id="MobiDB-lite"/>
    </source>
</evidence>
<dbReference type="AlphaFoldDB" id="A0A507B6L8"/>
<feature type="region of interest" description="Disordered" evidence="3">
    <location>
        <begin position="17"/>
        <end position="89"/>
    </location>
</feature>
<accession>A0A507B6L8</accession>
<dbReference type="GO" id="GO:0006351">
    <property type="term" value="P:DNA-templated transcription"/>
    <property type="evidence" value="ECO:0007669"/>
    <property type="project" value="InterPro"/>
</dbReference>
<dbReference type="GO" id="GO:0003677">
    <property type="term" value="F:DNA binding"/>
    <property type="evidence" value="ECO:0007669"/>
    <property type="project" value="InterPro"/>
</dbReference>
<keyword evidence="6" id="KW-1185">Reference proteome</keyword>
<gene>
    <name evidence="5" type="ORF">E0L32_011995</name>
</gene>
<comment type="subcellular location">
    <subcellularLocation>
        <location evidence="1">Nucleus</location>
    </subcellularLocation>
</comment>
<dbReference type="InterPro" id="IPR050613">
    <property type="entry name" value="Sec_Metabolite_Reg"/>
</dbReference>
<dbReference type="RefSeq" id="XP_030999643.1">
    <property type="nucleotide sequence ID" value="XM_031134787.1"/>
</dbReference>
<evidence type="ECO:0000256" key="2">
    <source>
        <dbReference type="ARBA" id="ARBA00023242"/>
    </source>
</evidence>
<dbReference type="EMBL" id="SKBQ01000129">
    <property type="protein sequence ID" value="TPX17932.1"/>
    <property type="molecule type" value="Genomic_DNA"/>
</dbReference>
<dbReference type="InterPro" id="IPR007219">
    <property type="entry name" value="XnlR_reg_dom"/>
</dbReference>
<dbReference type="GeneID" id="41979442"/>
<dbReference type="CDD" id="cd12148">
    <property type="entry name" value="fungal_TF_MHR"/>
    <property type="match status" value="1"/>
</dbReference>
<dbReference type="GO" id="GO:0008270">
    <property type="term" value="F:zinc ion binding"/>
    <property type="evidence" value="ECO:0007669"/>
    <property type="project" value="InterPro"/>
</dbReference>
<feature type="compositionally biased region" description="Polar residues" evidence="3">
    <location>
        <begin position="26"/>
        <end position="47"/>
    </location>
</feature>
<evidence type="ECO:0000313" key="6">
    <source>
        <dbReference type="Proteomes" id="UP000319257"/>
    </source>
</evidence>
<dbReference type="SMART" id="SM00906">
    <property type="entry name" value="Fungal_trans"/>
    <property type="match status" value="1"/>
</dbReference>
<keyword evidence="2" id="KW-0539">Nucleus</keyword>
<feature type="compositionally biased region" description="Polar residues" evidence="3">
    <location>
        <begin position="114"/>
        <end position="130"/>
    </location>
</feature>
<organism evidence="5 6">
    <name type="scientific">Thyridium curvatum</name>
    <dbReference type="NCBI Taxonomy" id="1093900"/>
    <lineage>
        <taxon>Eukaryota</taxon>
        <taxon>Fungi</taxon>
        <taxon>Dikarya</taxon>
        <taxon>Ascomycota</taxon>
        <taxon>Pezizomycotina</taxon>
        <taxon>Sordariomycetes</taxon>
        <taxon>Sordariomycetidae</taxon>
        <taxon>Thyridiales</taxon>
        <taxon>Thyridiaceae</taxon>
        <taxon>Thyridium</taxon>
    </lineage>
</organism>
<feature type="region of interest" description="Disordered" evidence="3">
    <location>
        <begin position="110"/>
        <end position="130"/>
    </location>
</feature>
<dbReference type="PANTHER" id="PTHR31001:SF61">
    <property type="entry name" value="ZN(II)2CYS6 TRANSCRIPTION FACTOR (EUROFUNG)"/>
    <property type="match status" value="1"/>
</dbReference>
<comment type="caution">
    <text evidence="5">The sequence shown here is derived from an EMBL/GenBank/DDBJ whole genome shotgun (WGS) entry which is preliminary data.</text>
</comment>
<proteinExistence type="predicted"/>
<dbReference type="InParanoid" id="A0A507B6L8"/>
<name>A0A507B6L8_9PEZI</name>
<dbReference type="GO" id="GO:0005634">
    <property type="term" value="C:nucleus"/>
    <property type="evidence" value="ECO:0007669"/>
    <property type="project" value="UniProtKB-SubCell"/>
</dbReference>
<dbReference type="Proteomes" id="UP000319257">
    <property type="component" value="Unassembled WGS sequence"/>
</dbReference>
<protein>
    <recommendedName>
        <fullName evidence="4">Xylanolytic transcriptional activator regulatory domain-containing protein</fullName>
    </recommendedName>
</protein>
<feature type="compositionally biased region" description="Polar residues" evidence="3">
    <location>
        <begin position="66"/>
        <end position="75"/>
    </location>
</feature>
<sequence>MRWAWLRGEGMDACKPAIRAGGGKSPVTTPCPSNDATPSNTRGSIASLSGAAGPAHQPGPVLMSPQVDSSETISVVETPDRPNARTSALPGYLGATSFSAVFQETQDHLLGPNSVPSTEPTTVQNTPGATDTIPTATNLDKKSLDMAINLLTLIPDEPVALEYFYGHINPNDGWSRLAGERVLLSLFDTFRDTLKAKTPSQLQRMAEVLAENSSREFQESQVDPDEWIASFSGPNLRWESLGILFTYWSYGTFVVTDRGRTLFVGHSRKLMALYKKCAMDCVSLGSRAGQCNSLIIYTMFKSTIIESNVSGDASFTTWREHGDMIAATTYLGLHVATSCPKPDDSVAAHVWRRLAAVVYNIDKVVSVFTGRPPLLSRRYFSTPLPLDLSDEDLLSPPSVLQARIKELDSDGWNRHNHTLGSSTILRARAKMALVKDSILEMVLGNGIRDAEQLHRLRQEQLSLFANFPPKLHYSSDDLCHPEFDVGKVYATLLVRLEHLQNLFFLERLISEGTEGPTNDLVDVSFEMVSLTVLFWTHSDKFHCLKGDFEWMVVSFATPAAGILCLSLLRPRAGDPGAQPASFPSRSEIIQQLSLLIGFLDWVGPTQPNNDLCARVKEVIKRVLDHTLNAPGVQMTTSEVAEMDWGIPNDMNDIFNFELLDTFDWLRQDTL</sequence>
<evidence type="ECO:0000256" key="1">
    <source>
        <dbReference type="ARBA" id="ARBA00004123"/>
    </source>
</evidence>
<dbReference type="PANTHER" id="PTHR31001">
    <property type="entry name" value="UNCHARACTERIZED TRANSCRIPTIONAL REGULATORY PROTEIN"/>
    <property type="match status" value="1"/>
</dbReference>
<feature type="domain" description="Xylanolytic transcriptional activator regulatory" evidence="4">
    <location>
        <begin position="317"/>
        <end position="391"/>
    </location>
</feature>
<dbReference type="Pfam" id="PF04082">
    <property type="entry name" value="Fungal_trans"/>
    <property type="match status" value="1"/>
</dbReference>
<reference evidence="5 6" key="1">
    <citation type="submission" date="2019-06" db="EMBL/GenBank/DDBJ databases">
        <title>Draft genome sequence of the filamentous fungus Phialemoniopsis curvata isolated from diesel fuel.</title>
        <authorList>
            <person name="Varaljay V.A."/>
            <person name="Lyon W.J."/>
            <person name="Crouch A.L."/>
            <person name="Drake C.E."/>
            <person name="Hollomon J.M."/>
            <person name="Nadeau L.J."/>
            <person name="Nunn H.S."/>
            <person name="Stevenson B.S."/>
            <person name="Bojanowski C.L."/>
            <person name="Crookes-Goodson W.J."/>
        </authorList>
    </citation>
    <scope>NUCLEOTIDE SEQUENCE [LARGE SCALE GENOMIC DNA]</scope>
    <source>
        <strain evidence="5 6">D216</strain>
    </source>
</reference>